<dbReference type="PATRIC" id="fig|523844.20.peg.929"/>
<accession>A0A0E3KYD4</accession>
<feature type="transmembrane region" description="Helical" evidence="1">
    <location>
        <begin position="370"/>
        <end position="393"/>
    </location>
</feature>
<dbReference type="EMBL" id="CP009501">
    <property type="protein sequence ID" value="AKB12485.1"/>
    <property type="molecule type" value="Genomic_DNA"/>
</dbReference>
<feature type="transmembrane region" description="Helical" evidence="1">
    <location>
        <begin position="438"/>
        <end position="456"/>
    </location>
</feature>
<feature type="transmembrane region" description="Helical" evidence="1">
    <location>
        <begin position="133"/>
        <end position="150"/>
    </location>
</feature>
<keyword evidence="1" id="KW-0812">Transmembrane</keyword>
<feature type="transmembrane region" description="Helical" evidence="1">
    <location>
        <begin position="336"/>
        <end position="358"/>
    </location>
</feature>
<evidence type="ECO:0000256" key="1">
    <source>
        <dbReference type="SAM" id="Phobius"/>
    </source>
</evidence>
<feature type="transmembrane region" description="Helical" evidence="1">
    <location>
        <begin position="273"/>
        <end position="295"/>
    </location>
</feature>
<feature type="transmembrane region" description="Helical" evidence="1">
    <location>
        <begin position="223"/>
        <end position="253"/>
    </location>
</feature>
<gene>
    <name evidence="2" type="ORF">MSTHT_0727</name>
</gene>
<proteinExistence type="predicted"/>
<feature type="transmembrane region" description="Helical" evidence="1">
    <location>
        <begin position="9"/>
        <end position="27"/>
    </location>
</feature>
<feature type="transmembrane region" description="Helical" evidence="1">
    <location>
        <begin position="47"/>
        <end position="67"/>
    </location>
</feature>
<keyword evidence="1" id="KW-0472">Membrane</keyword>
<dbReference type="AlphaFoldDB" id="A0A0E3KYD4"/>
<feature type="transmembrane region" description="Helical" evidence="1">
    <location>
        <begin position="195"/>
        <end position="216"/>
    </location>
</feature>
<feature type="transmembrane region" description="Helical" evidence="1">
    <location>
        <begin position="74"/>
        <end position="94"/>
    </location>
</feature>
<dbReference type="Proteomes" id="UP000066529">
    <property type="component" value="Chromosome"/>
</dbReference>
<protein>
    <recommendedName>
        <fullName evidence="4">Glycosyltransferase RgtA/B/C/D-like domain-containing protein</fullName>
    </recommendedName>
</protein>
<feature type="transmembrane region" description="Helical" evidence="1">
    <location>
        <begin position="405"/>
        <end position="426"/>
    </location>
</feature>
<organism evidence="2 3">
    <name type="scientific">Methanosarcina thermophila (strain ATCC 43570 / DSM 1825 / OCM 12 / VKM B-1830 / TM-1)</name>
    <dbReference type="NCBI Taxonomy" id="523844"/>
    <lineage>
        <taxon>Archaea</taxon>
        <taxon>Methanobacteriati</taxon>
        <taxon>Methanobacteriota</taxon>
        <taxon>Stenosarchaea group</taxon>
        <taxon>Methanomicrobia</taxon>
        <taxon>Methanosarcinales</taxon>
        <taxon>Methanosarcinaceae</taxon>
        <taxon>Methanosarcina</taxon>
    </lineage>
</organism>
<dbReference type="HOGENOM" id="CLU_503106_0_0_2"/>
<reference evidence="2 3" key="1">
    <citation type="submission" date="2014-07" db="EMBL/GenBank/DDBJ databases">
        <title>Methanogenic archaea and the global carbon cycle.</title>
        <authorList>
            <person name="Henriksen J.R."/>
            <person name="Luke J."/>
            <person name="Reinhart S."/>
            <person name="Benedict M.N."/>
            <person name="Youngblut N.D."/>
            <person name="Metcalf M.E."/>
            <person name="Whitaker R.J."/>
            <person name="Metcalf W.W."/>
        </authorList>
    </citation>
    <scope>NUCLEOTIDE SEQUENCE [LARGE SCALE GENOMIC DNA]</scope>
    <source>
        <strain evidence="3">ATCC 43570 / DSM 1825 / OCM 12 / VKM B-1830 / TM-1</strain>
    </source>
</reference>
<evidence type="ECO:0008006" key="4">
    <source>
        <dbReference type="Google" id="ProtNLM"/>
    </source>
</evidence>
<name>A0A0E3KYD4_METTT</name>
<keyword evidence="1" id="KW-1133">Transmembrane helix</keyword>
<evidence type="ECO:0000313" key="3">
    <source>
        <dbReference type="Proteomes" id="UP000066529"/>
    </source>
</evidence>
<sequence>MNKNLLRSTILTFSTFLSALWIFFMHVNWNYIQDIRHSDPIWLVNGVWPWIHIIIIMYVLLFLIIVKYDLKGKIFHLIFIAYLVLVIDSTPYFLSTLYRFPDTINVVHASVLLPEVLSDSIELSYPESFPGSYMLFHIVHLLAGIDLFAFSRFIFTPLVLISMFAFWYLLTAHLFDSRVAFISTVVAIPTQIIEISLTPNSLAIILTLVCLFSCFSDKWNAKILFYIVAIALVSTHAIHPIVLLVILVFFYFYIRITKLNILDITWKKICFVFLSWITWIFSPSCVMGAGIIETLHRMLSLESRNWSHASTYTVGTGNLAADYVWIQNLTMFKYELYALVLAVIIVCDLYFIGFYAFTTNNINMLKEPKLIMKYFMLLLGVIFSTITLGNLILGGSDTQNIISRTLNYSLLFVSIFIASSFSSLNIPSKSLRKTIKGFFIVFLLIAFATYPFYSYGRDSYINYPMSQEVGSNFFRDHAPDDNLNAVSSYTKAEYFYQMMEGRDEEEDNVRRSTVYVNGWYSMNYQTEVSHDVSNEMTSSFG</sequence>
<evidence type="ECO:0000313" key="2">
    <source>
        <dbReference type="EMBL" id="AKB12485.1"/>
    </source>
</evidence>
<feature type="transmembrane region" description="Helical" evidence="1">
    <location>
        <begin position="157"/>
        <end position="175"/>
    </location>
</feature>
<dbReference type="KEGG" id="mthr:MSTHT_0727"/>